<comment type="caution">
    <text evidence="1">The sequence shown here is derived from an EMBL/GenBank/DDBJ whole genome shotgun (WGS) entry which is preliminary data.</text>
</comment>
<proteinExistence type="predicted"/>
<name>A0A0V8IQH3_9MICC</name>
<dbReference type="PIRSF" id="PIRSF008757">
    <property type="entry name" value="UCP008757"/>
    <property type="match status" value="1"/>
</dbReference>
<evidence type="ECO:0000313" key="2">
    <source>
        <dbReference type="Proteomes" id="UP000053199"/>
    </source>
</evidence>
<dbReference type="AlphaFoldDB" id="A0A0V8IQH3"/>
<dbReference type="RefSeq" id="WP_058267998.1">
    <property type="nucleotide sequence ID" value="NZ_FMAZ01000003.1"/>
</dbReference>
<dbReference type="PANTHER" id="PTHR28255">
    <property type="match status" value="1"/>
</dbReference>
<dbReference type="InterPro" id="IPR010371">
    <property type="entry name" value="YBR137W-like"/>
</dbReference>
<protein>
    <recommendedName>
        <fullName evidence="3">Heme-degrading domain-containing protein</fullName>
    </recommendedName>
</protein>
<dbReference type="STRING" id="993070.AS031_10115"/>
<dbReference type="PANTHER" id="PTHR28255:SF1">
    <property type="entry name" value="UPF0303 PROTEIN YBR137W"/>
    <property type="match status" value="1"/>
</dbReference>
<dbReference type="Proteomes" id="UP000053199">
    <property type="component" value="Unassembled WGS sequence"/>
</dbReference>
<keyword evidence="2" id="KW-1185">Reference proteome</keyword>
<evidence type="ECO:0008006" key="3">
    <source>
        <dbReference type="Google" id="ProtNLM"/>
    </source>
</evidence>
<dbReference type="Gene3D" id="3.30.450.150">
    <property type="entry name" value="Haem-degrading domain"/>
    <property type="match status" value="1"/>
</dbReference>
<organism evidence="1 2">
    <name type="scientific">Pseudarthrobacter enclensis</name>
    <dbReference type="NCBI Taxonomy" id="993070"/>
    <lineage>
        <taxon>Bacteria</taxon>
        <taxon>Bacillati</taxon>
        <taxon>Actinomycetota</taxon>
        <taxon>Actinomycetes</taxon>
        <taxon>Micrococcales</taxon>
        <taxon>Micrococcaceae</taxon>
        <taxon>Pseudarthrobacter</taxon>
    </lineage>
</organism>
<dbReference type="NCBIfam" id="NF002696">
    <property type="entry name" value="PRK02487.1-5"/>
    <property type="match status" value="1"/>
</dbReference>
<dbReference type="InterPro" id="IPR005624">
    <property type="entry name" value="PduO/GlcC-like"/>
</dbReference>
<dbReference type="SUPFAM" id="SSF143744">
    <property type="entry name" value="GlcG-like"/>
    <property type="match status" value="1"/>
</dbReference>
<dbReference type="EMBL" id="LNQM01000003">
    <property type="protein sequence ID" value="KSU76929.1"/>
    <property type="molecule type" value="Genomic_DNA"/>
</dbReference>
<reference evidence="1 2" key="1">
    <citation type="journal article" date="2014" name="Arch. Microbiol.">
        <title>Arthrobacter enclensis sp. nov., isolated from sediment sample.</title>
        <authorList>
            <person name="Dastager S.G."/>
            <person name="Liu Q."/>
            <person name="Tang S.K."/>
            <person name="Krishnamurthi S."/>
            <person name="Lee J.C."/>
            <person name="Li W.J."/>
        </authorList>
    </citation>
    <scope>NUCLEOTIDE SEQUENCE [LARGE SCALE GENOMIC DNA]</scope>
    <source>
        <strain evidence="1 2">NIO-1008</strain>
    </source>
</reference>
<dbReference type="Pfam" id="PF03928">
    <property type="entry name" value="HbpS-like"/>
    <property type="match status" value="1"/>
</dbReference>
<evidence type="ECO:0000313" key="1">
    <source>
        <dbReference type="EMBL" id="KSU76929.1"/>
    </source>
</evidence>
<accession>A0A0V8IQH3</accession>
<dbReference type="InterPro" id="IPR038084">
    <property type="entry name" value="PduO/GlcC-like_sf"/>
</dbReference>
<dbReference type="OrthoDB" id="9815315at2"/>
<sequence>MTANPPHVTEFDPDSDAAQPEGSLQALMGRVEAETRELQFPGFSADDALNLGLLLVELGKERNLPIAIDITRGEQVLFHVALPGATPDNEYWVRAKQRTSARYEVPSLLVGLRGRVRGGRIEDNAWFDQSRYAAHGGAFPVYVTGVGAVATVTVSGLPQVADHDLVVEAMRGVLGLPEADDAPQ</sequence>
<gene>
    <name evidence="1" type="ORF">AS031_10115</name>
</gene>